<evidence type="ECO:0000313" key="2">
    <source>
        <dbReference type="EMBL" id="MFC7323286.1"/>
    </source>
</evidence>
<evidence type="ECO:0008006" key="4">
    <source>
        <dbReference type="Google" id="ProtNLM"/>
    </source>
</evidence>
<evidence type="ECO:0000313" key="3">
    <source>
        <dbReference type="Proteomes" id="UP001596545"/>
    </source>
</evidence>
<sequence>MSKADSVDATAGPGTFDERAARALTKPMTVVDTHVDRDLRDEEFRVYRPHTTYVVDAVAETCGCRDALHRGTRCLHQRRVDYARGAVPIPGWVNRDALDTGIGAAVRGAPRIATADGRTEVFES</sequence>
<comment type="caution">
    <text evidence="2">The sequence shown here is derived from an EMBL/GenBank/DDBJ whole genome shotgun (WGS) entry which is preliminary data.</text>
</comment>
<keyword evidence="3" id="KW-1185">Reference proteome</keyword>
<name>A0ABD6AG54_9EURY</name>
<protein>
    <recommendedName>
        <fullName evidence="4">SWIM-type domain-containing protein</fullName>
    </recommendedName>
</protein>
<organism evidence="2 3">
    <name type="scientific">Halorubrum rutilum</name>
    <dbReference type="NCBI Taxonomy" id="1364933"/>
    <lineage>
        <taxon>Archaea</taxon>
        <taxon>Methanobacteriati</taxon>
        <taxon>Methanobacteriota</taxon>
        <taxon>Stenosarchaea group</taxon>
        <taxon>Halobacteria</taxon>
        <taxon>Halobacteriales</taxon>
        <taxon>Haloferacaceae</taxon>
        <taxon>Halorubrum</taxon>
    </lineage>
</organism>
<proteinExistence type="predicted"/>
<reference evidence="2 3" key="1">
    <citation type="journal article" date="2019" name="Int. J. Syst. Evol. Microbiol.">
        <title>The Global Catalogue of Microorganisms (GCM) 10K type strain sequencing project: providing services to taxonomists for standard genome sequencing and annotation.</title>
        <authorList>
            <consortium name="The Broad Institute Genomics Platform"/>
            <consortium name="The Broad Institute Genome Sequencing Center for Infectious Disease"/>
            <person name="Wu L."/>
            <person name="Ma J."/>
        </authorList>
    </citation>
    <scope>NUCLEOTIDE SEQUENCE [LARGE SCALE GENOMIC DNA]</scope>
    <source>
        <strain evidence="2 3">CGMCC 1.12554</strain>
    </source>
</reference>
<dbReference type="RefSeq" id="WP_256407387.1">
    <property type="nucleotide sequence ID" value="NZ_JANHDN010000001.1"/>
</dbReference>
<gene>
    <name evidence="2" type="ORF">ACFQMF_01700</name>
</gene>
<dbReference type="EMBL" id="JBHTBL010000001">
    <property type="protein sequence ID" value="MFC7323286.1"/>
    <property type="molecule type" value="Genomic_DNA"/>
</dbReference>
<accession>A0ABD6AG54</accession>
<dbReference type="AlphaFoldDB" id="A0ABD6AG54"/>
<dbReference type="Proteomes" id="UP001596545">
    <property type="component" value="Unassembled WGS sequence"/>
</dbReference>
<evidence type="ECO:0000256" key="1">
    <source>
        <dbReference type="SAM" id="MobiDB-lite"/>
    </source>
</evidence>
<feature type="region of interest" description="Disordered" evidence="1">
    <location>
        <begin position="1"/>
        <end position="20"/>
    </location>
</feature>